<protein>
    <submittedName>
        <fullName evidence="1">Uncharacterized protein</fullName>
    </submittedName>
</protein>
<dbReference type="EMBL" id="KU160673">
    <property type="protein sequence ID" value="ALY10815.1"/>
    <property type="molecule type" value="Genomic_DNA"/>
</dbReference>
<evidence type="ECO:0000313" key="2">
    <source>
        <dbReference type="Proteomes" id="UP000225045"/>
    </source>
</evidence>
<sequence>MVWYLERLDGEQREQWYKSLGRPLDVQSQLEVADDDFDDSYDQINNT</sequence>
<evidence type="ECO:0000313" key="1">
    <source>
        <dbReference type="EMBL" id="ALY10815.1"/>
    </source>
</evidence>
<name>A0A0U4IQR0_9CAUD</name>
<reference evidence="1 2" key="1">
    <citation type="submission" date="2015-11" db="EMBL/GenBank/DDBJ databases">
        <authorList>
            <person name="Menninger J.E."/>
            <person name="Lamey M.E."/>
            <person name="Lindemann J.M."/>
            <person name="Martynyuk T."/>
            <person name="Mele F.E."/>
            <person name="Nabua C.T."/>
            <person name="Napoli C.K."/>
            <person name="Santiago L.M."/>
            <person name="Sweetman A.T."/>
            <person name="Weinstein J.L."/>
            <person name="Barrett N.A."/>
            <person name="Buerkert T.R."/>
            <person name="Cautela J.A."/>
            <person name="Egan M.S."/>
            <person name="Erb J.E."/>
            <person name="Garrigan K.E."/>
            <person name="Hagan D.J."/>
            <person name="Hartwell M.C."/>
            <person name="Hyduchak K.M."/>
            <person name="Jacob A.E."/>
            <person name="DeNigris D.M."/>
            <person name="London S.C."/>
            <person name="King-Smith C."/>
            <person name="Lee-Soety J.Y."/>
            <person name="Bradley K.W."/>
            <person name="Asai D.J."/>
            <person name="Bowman C.A."/>
            <person name="Russell D.A."/>
            <person name="Pope W.H."/>
            <person name="Jacobs-Sera D."/>
            <person name="Hendrix R.W."/>
            <person name="Hatfull G.F."/>
        </authorList>
    </citation>
    <scope>NUCLEOTIDE SEQUENCE [LARGE SCALE GENOMIC DNA]</scope>
</reference>
<proteinExistence type="predicted"/>
<organism evidence="1 2">
    <name type="scientific">Arthrobacter phage Wilde</name>
    <dbReference type="NCBI Taxonomy" id="1772323"/>
    <lineage>
        <taxon>Viruses</taxon>
        <taxon>Duplodnaviria</taxon>
        <taxon>Heunggongvirae</taxon>
        <taxon>Uroviricota</taxon>
        <taxon>Caudoviricetes</taxon>
        <taxon>Tankvirus</taxon>
        <taxon>Tankvirus tank</taxon>
    </lineage>
</organism>
<gene>
    <name evidence="1" type="primary">30</name>
    <name evidence="1" type="ORF">WILDE_30</name>
</gene>
<accession>A0A0U4IQR0</accession>
<dbReference type="Proteomes" id="UP000225045">
    <property type="component" value="Segment"/>
</dbReference>